<feature type="domain" description="CheW-like" evidence="1">
    <location>
        <begin position="7"/>
        <end position="147"/>
    </location>
</feature>
<keyword evidence="3" id="KW-1185">Reference proteome</keyword>
<dbReference type="Gene3D" id="2.40.50.180">
    <property type="entry name" value="CheA-289, Domain 4"/>
    <property type="match status" value="1"/>
</dbReference>
<dbReference type="Gene3D" id="2.30.30.40">
    <property type="entry name" value="SH3 Domains"/>
    <property type="match status" value="1"/>
</dbReference>
<sequence length="147" mass="16841">MDEDTLRGKYLIFSIDKEEYGMKIKYVIEIIGIQPITTVPELPNYIKGIVNLRGNIIPVMDIRIRFKKQERQYDDRTCIVVVNVNDILIGLVVDRVLEVVNIPEDKIALPPDVKSGYKNEYISGIGKTEGKVKLLLDCKRLIDYEGD</sequence>
<proteinExistence type="predicted"/>
<gene>
    <name evidence="2" type="ORF">OW763_10715</name>
</gene>
<organism evidence="2 3">
    <name type="scientific">Clostridium aestuarii</name>
    <dbReference type="NCBI Taxonomy" id="338193"/>
    <lineage>
        <taxon>Bacteria</taxon>
        <taxon>Bacillati</taxon>
        <taxon>Bacillota</taxon>
        <taxon>Clostridia</taxon>
        <taxon>Eubacteriales</taxon>
        <taxon>Clostridiaceae</taxon>
        <taxon>Clostridium</taxon>
    </lineage>
</organism>
<dbReference type="SUPFAM" id="SSF50341">
    <property type="entry name" value="CheW-like"/>
    <property type="match status" value="1"/>
</dbReference>
<dbReference type="PROSITE" id="PS50851">
    <property type="entry name" value="CHEW"/>
    <property type="match status" value="1"/>
</dbReference>
<name>A0ABT4D137_9CLOT</name>
<protein>
    <submittedName>
        <fullName evidence="2">Chemotaxis protein CheW</fullName>
    </submittedName>
</protein>
<dbReference type="InterPro" id="IPR002545">
    <property type="entry name" value="CheW-lke_dom"/>
</dbReference>
<evidence type="ECO:0000313" key="2">
    <source>
        <dbReference type="EMBL" id="MCY6484812.1"/>
    </source>
</evidence>
<dbReference type="EMBL" id="JAPQER010000004">
    <property type="protein sequence ID" value="MCY6484812.1"/>
    <property type="molecule type" value="Genomic_DNA"/>
</dbReference>
<dbReference type="PANTHER" id="PTHR22617">
    <property type="entry name" value="CHEMOTAXIS SENSOR HISTIDINE KINASE-RELATED"/>
    <property type="match status" value="1"/>
</dbReference>
<dbReference type="InterPro" id="IPR036061">
    <property type="entry name" value="CheW-like_dom_sf"/>
</dbReference>
<dbReference type="InterPro" id="IPR039315">
    <property type="entry name" value="CheW"/>
</dbReference>
<comment type="caution">
    <text evidence="2">The sequence shown here is derived from an EMBL/GenBank/DDBJ whole genome shotgun (WGS) entry which is preliminary data.</text>
</comment>
<reference evidence="2" key="1">
    <citation type="submission" date="2022-12" db="EMBL/GenBank/DDBJ databases">
        <authorList>
            <person name="Wang J."/>
        </authorList>
    </citation>
    <scope>NUCLEOTIDE SEQUENCE</scope>
    <source>
        <strain evidence="2">HY-45-18</strain>
    </source>
</reference>
<dbReference type="SMART" id="SM00260">
    <property type="entry name" value="CheW"/>
    <property type="match status" value="1"/>
</dbReference>
<dbReference type="Proteomes" id="UP001078443">
    <property type="component" value="Unassembled WGS sequence"/>
</dbReference>
<dbReference type="RefSeq" id="WP_268041134.1">
    <property type="nucleotide sequence ID" value="NZ_JAPQER010000004.1"/>
</dbReference>
<dbReference type="PANTHER" id="PTHR22617:SF23">
    <property type="entry name" value="CHEMOTAXIS PROTEIN CHEW"/>
    <property type="match status" value="1"/>
</dbReference>
<accession>A0ABT4D137</accession>
<evidence type="ECO:0000313" key="3">
    <source>
        <dbReference type="Proteomes" id="UP001078443"/>
    </source>
</evidence>
<evidence type="ECO:0000259" key="1">
    <source>
        <dbReference type="PROSITE" id="PS50851"/>
    </source>
</evidence>
<dbReference type="Pfam" id="PF01584">
    <property type="entry name" value="CheW"/>
    <property type="match status" value="1"/>
</dbReference>